<proteinExistence type="predicted"/>
<dbReference type="WBParaSite" id="Pan_g11104.t1">
    <property type="protein sequence ID" value="Pan_g11104.t1"/>
    <property type="gene ID" value="Pan_g11104"/>
</dbReference>
<evidence type="ECO:0000313" key="1">
    <source>
        <dbReference type="Proteomes" id="UP000492821"/>
    </source>
</evidence>
<dbReference type="AlphaFoldDB" id="A0A7E4UP51"/>
<accession>A0A7E4UP51</accession>
<evidence type="ECO:0000313" key="2">
    <source>
        <dbReference type="WBParaSite" id="Pan_g11104.t1"/>
    </source>
</evidence>
<reference evidence="1" key="1">
    <citation type="journal article" date="2013" name="Genetics">
        <title>The draft genome and transcriptome of Panagrellus redivivus are shaped by the harsh demands of a free-living lifestyle.</title>
        <authorList>
            <person name="Srinivasan J."/>
            <person name="Dillman A.R."/>
            <person name="Macchietto M.G."/>
            <person name="Heikkinen L."/>
            <person name="Lakso M."/>
            <person name="Fracchia K.M."/>
            <person name="Antoshechkin I."/>
            <person name="Mortazavi A."/>
            <person name="Wong G."/>
            <person name="Sternberg P.W."/>
        </authorList>
    </citation>
    <scope>NUCLEOTIDE SEQUENCE [LARGE SCALE GENOMIC DNA]</scope>
    <source>
        <strain evidence="1">MT8872</strain>
    </source>
</reference>
<protein>
    <submittedName>
        <fullName evidence="2">BPI2 domain-containing protein</fullName>
    </submittedName>
</protein>
<sequence>MDPLKLDIDVNLHHFDECLSYLVQTFICKQFLEITDRQKVDRNSFNPLGFEVALDRHYVMSRFGKGVILSSIDAITHNGAV</sequence>
<name>A0A7E4UP51_PANRE</name>
<organism evidence="1 2">
    <name type="scientific">Panagrellus redivivus</name>
    <name type="common">Microworm</name>
    <dbReference type="NCBI Taxonomy" id="6233"/>
    <lineage>
        <taxon>Eukaryota</taxon>
        <taxon>Metazoa</taxon>
        <taxon>Ecdysozoa</taxon>
        <taxon>Nematoda</taxon>
        <taxon>Chromadorea</taxon>
        <taxon>Rhabditida</taxon>
        <taxon>Tylenchina</taxon>
        <taxon>Panagrolaimomorpha</taxon>
        <taxon>Panagrolaimoidea</taxon>
        <taxon>Panagrolaimidae</taxon>
        <taxon>Panagrellus</taxon>
    </lineage>
</organism>
<keyword evidence="1" id="KW-1185">Reference proteome</keyword>
<reference evidence="2" key="2">
    <citation type="submission" date="2020-10" db="UniProtKB">
        <authorList>
            <consortium name="WormBaseParasite"/>
        </authorList>
    </citation>
    <scope>IDENTIFICATION</scope>
</reference>
<dbReference type="Proteomes" id="UP000492821">
    <property type="component" value="Unassembled WGS sequence"/>
</dbReference>